<dbReference type="InterPro" id="IPR036271">
    <property type="entry name" value="Tet_transcr_reg_TetR-rel_C_sf"/>
</dbReference>
<dbReference type="Gene3D" id="1.10.357.10">
    <property type="entry name" value="Tetracycline Repressor, domain 2"/>
    <property type="match status" value="1"/>
</dbReference>
<evidence type="ECO:0000313" key="8">
    <source>
        <dbReference type="Proteomes" id="UP001165079"/>
    </source>
</evidence>
<keyword evidence="2 4" id="KW-0238">DNA-binding</keyword>
<sequence>MSNTTDAGVSRPPGRPRDPGVAGAITDAVLKMLAEGGSIEALSIEAVASRAGVGKATIYRRWPGKEELVMDAIASLKGKLVEPDTGSVREDLLQLLRSMAVSKDIDQDARIVPCIALEMRRNPKFRALHEQVVEKRREISRSVLRRGVATGQLREDLDVDVAMSMLSSPMLMNKLYGPNPRIDGETFAERVVDTLLAGISGPKAD</sequence>
<gene>
    <name evidence="7" type="ORF">Afil01_14690</name>
</gene>
<dbReference type="GO" id="GO:0000976">
    <property type="term" value="F:transcription cis-regulatory region binding"/>
    <property type="evidence" value="ECO:0007669"/>
    <property type="project" value="TreeGrafter"/>
</dbReference>
<comment type="caution">
    <text evidence="7">The sequence shown here is derived from an EMBL/GenBank/DDBJ whole genome shotgun (WGS) entry which is preliminary data.</text>
</comment>
<dbReference type="EMBL" id="BSTX01000001">
    <property type="protein sequence ID" value="GLZ76662.1"/>
    <property type="molecule type" value="Genomic_DNA"/>
</dbReference>
<feature type="DNA-binding region" description="H-T-H motif" evidence="4">
    <location>
        <begin position="43"/>
        <end position="62"/>
    </location>
</feature>
<evidence type="ECO:0000256" key="1">
    <source>
        <dbReference type="ARBA" id="ARBA00023015"/>
    </source>
</evidence>
<dbReference type="GO" id="GO:0003700">
    <property type="term" value="F:DNA-binding transcription factor activity"/>
    <property type="evidence" value="ECO:0007669"/>
    <property type="project" value="TreeGrafter"/>
</dbReference>
<dbReference type="PANTHER" id="PTHR30055">
    <property type="entry name" value="HTH-TYPE TRANSCRIPTIONAL REGULATOR RUTR"/>
    <property type="match status" value="1"/>
</dbReference>
<organism evidence="7 8">
    <name type="scientific">Actinorhabdospora filicis</name>
    <dbReference type="NCBI Taxonomy" id="1785913"/>
    <lineage>
        <taxon>Bacteria</taxon>
        <taxon>Bacillati</taxon>
        <taxon>Actinomycetota</taxon>
        <taxon>Actinomycetes</taxon>
        <taxon>Micromonosporales</taxon>
        <taxon>Micromonosporaceae</taxon>
        <taxon>Actinorhabdospora</taxon>
    </lineage>
</organism>
<proteinExistence type="predicted"/>
<dbReference type="AlphaFoldDB" id="A0A9W6SIM9"/>
<dbReference type="SUPFAM" id="SSF48498">
    <property type="entry name" value="Tetracyclin repressor-like, C-terminal domain"/>
    <property type="match status" value="1"/>
</dbReference>
<dbReference type="InterPro" id="IPR001647">
    <property type="entry name" value="HTH_TetR"/>
</dbReference>
<dbReference type="InterPro" id="IPR011075">
    <property type="entry name" value="TetR_C"/>
</dbReference>
<dbReference type="RefSeq" id="WP_285661827.1">
    <property type="nucleotide sequence ID" value="NZ_BSTX01000001.1"/>
</dbReference>
<keyword evidence="8" id="KW-1185">Reference proteome</keyword>
<dbReference type="Pfam" id="PF00440">
    <property type="entry name" value="TetR_N"/>
    <property type="match status" value="1"/>
</dbReference>
<feature type="region of interest" description="Disordered" evidence="5">
    <location>
        <begin position="1"/>
        <end position="22"/>
    </location>
</feature>
<dbReference type="InterPro" id="IPR009057">
    <property type="entry name" value="Homeodomain-like_sf"/>
</dbReference>
<evidence type="ECO:0000259" key="6">
    <source>
        <dbReference type="PROSITE" id="PS50977"/>
    </source>
</evidence>
<evidence type="ECO:0000256" key="3">
    <source>
        <dbReference type="ARBA" id="ARBA00023163"/>
    </source>
</evidence>
<dbReference type="Proteomes" id="UP001165079">
    <property type="component" value="Unassembled WGS sequence"/>
</dbReference>
<keyword evidence="1" id="KW-0805">Transcription regulation</keyword>
<evidence type="ECO:0000313" key="7">
    <source>
        <dbReference type="EMBL" id="GLZ76662.1"/>
    </source>
</evidence>
<evidence type="ECO:0000256" key="5">
    <source>
        <dbReference type="SAM" id="MobiDB-lite"/>
    </source>
</evidence>
<protein>
    <recommendedName>
        <fullName evidence="6">HTH tetR-type domain-containing protein</fullName>
    </recommendedName>
</protein>
<dbReference type="PROSITE" id="PS50977">
    <property type="entry name" value="HTH_TETR_2"/>
    <property type="match status" value="1"/>
</dbReference>
<keyword evidence="3" id="KW-0804">Transcription</keyword>
<dbReference type="Gene3D" id="1.10.10.60">
    <property type="entry name" value="Homeodomain-like"/>
    <property type="match status" value="1"/>
</dbReference>
<name>A0A9W6SIM9_9ACTN</name>
<dbReference type="InterPro" id="IPR050109">
    <property type="entry name" value="HTH-type_TetR-like_transc_reg"/>
</dbReference>
<reference evidence="7" key="1">
    <citation type="submission" date="2023-03" db="EMBL/GenBank/DDBJ databases">
        <title>Actinorhabdospora filicis NBRC 111898.</title>
        <authorList>
            <person name="Ichikawa N."/>
            <person name="Sato H."/>
            <person name="Tonouchi N."/>
        </authorList>
    </citation>
    <scope>NUCLEOTIDE SEQUENCE</scope>
    <source>
        <strain evidence="7">NBRC 111898</strain>
    </source>
</reference>
<dbReference type="Pfam" id="PF16859">
    <property type="entry name" value="TetR_C_11"/>
    <property type="match status" value="1"/>
</dbReference>
<dbReference type="SUPFAM" id="SSF46689">
    <property type="entry name" value="Homeodomain-like"/>
    <property type="match status" value="1"/>
</dbReference>
<dbReference type="PANTHER" id="PTHR30055:SF148">
    <property type="entry name" value="TETR-FAMILY TRANSCRIPTIONAL REGULATOR"/>
    <property type="match status" value="1"/>
</dbReference>
<dbReference type="PROSITE" id="PS01081">
    <property type="entry name" value="HTH_TETR_1"/>
    <property type="match status" value="1"/>
</dbReference>
<feature type="domain" description="HTH tetR-type" evidence="6">
    <location>
        <begin position="19"/>
        <end position="80"/>
    </location>
</feature>
<evidence type="ECO:0000256" key="2">
    <source>
        <dbReference type="ARBA" id="ARBA00023125"/>
    </source>
</evidence>
<evidence type="ECO:0000256" key="4">
    <source>
        <dbReference type="PROSITE-ProRule" id="PRU00335"/>
    </source>
</evidence>
<dbReference type="InterPro" id="IPR023772">
    <property type="entry name" value="DNA-bd_HTH_TetR-type_CS"/>
</dbReference>
<accession>A0A9W6SIM9</accession>